<dbReference type="InterPro" id="IPR012340">
    <property type="entry name" value="NA-bd_OB-fold"/>
</dbReference>
<accession>A0A0B6ZMJ7</accession>
<dbReference type="FunFam" id="2.40.50.140:FF:000395">
    <property type="entry name" value="Replication protein A3"/>
    <property type="match status" value="1"/>
</dbReference>
<comment type="similarity">
    <text evidence="2">Belongs to the replication factor A protein 3 family.</text>
</comment>
<dbReference type="PANTHER" id="PTHR15114">
    <property type="entry name" value="REPLICATION PROTEIN A3"/>
    <property type="match status" value="1"/>
</dbReference>
<dbReference type="GO" id="GO:0006289">
    <property type="term" value="P:nucleotide-excision repair"/>
    <property type="evidence" value="ECO:0007669"/>
    <property type="project" value="TreeGrafter"/>
</dbReference>
<proteinExistence type="inferred from homology"/>
<dbReference type="SUPFAM" id="SSF50249">
    <property type="entry name" value="Nucleic acid-binding proteins"/>
    <property type="match status" value="1"/>
</dbReference>
<dbReference type="Pfam" id="PF08661">
    <property type="entry name" value="Rep_fac-A_3"/>
    <property type="match status" value="1"/>
</dbReference>
<dbReference type="GO" id="GO:0000724">
    <property type="term" value="P:double-strand break repair via homologous recombination"/>
    <property type="evidence" value="ECO:0007669"/>
    <property type="project" value="TreeGrafter"/>
</dbReference>
<name>A0A0B6ZMJ7_9EUPU</name>
<reference evidence="4" key="1">
    <citation type="submission" date="2014-12" db="EMBL/GenBank/DDBJ databases">
        <title>Insight into the proteome of Arion vulgaris.</title>
        <authorList>
            <person name="Aradska J."/>
            <person name="Bulat T."/>
            <person name="Smidak R."/>
            <person name="Sarate P."/>
            <person name="Gangsoo J."/>
            <person name="Sialana F."/>
            <person name="Bilban M."/>
            <person name="Lubec G."/>
        </authorList>
    </citation>
    <scope>NUCLEOTIDE SEQUENCE</scope>
    <source>
        <tissue evidence="4">Skin</tissue>
    </source>
</reference>
<dbReference type="GO" id="GO:0006284">
    <property type="term" value="P:base-excision repair"/>
    <property type="evidence" value="ECO:0007669"/>
    <property type="project" value="TreeGrafter"/>
</dbReference>
<dbReference type="PANTHER" id="PTHR15114:SF1">
    <property type="entry name" value="REPLICATION PROTEIN A 14 KDA SUBUNIT"/>
    <property type="match status" value="1"/>
</dbReference>
<dbReference type="GO" id="GO:0035861">
    <property type="term" value="C:site of double-strand break"/>
    <property type="evidence" value="ECO:0007669"/>
    <property type="project" value="TreeGrafter"/>
</dbReference>
<dbReference type="EMBL" id="HACG01022888">
    <property type="protein sequence ID" value="CEK69753.1"/>
    <property type="molecule type" value="Transcribed_RNA"/>
</dbReference>
<evidence type="ECO:0000313" key="4">
    <source>
        <dbReference type="EMBL" id="CEK69753.1"/>
    </source>
</evidence>
<dbReference type="Gene3D" id="2.40.50.140">
    <property type="entry name" value="Nucleic acid-binding proteins"/>
    <property type="match status" value="1"/>
</dbReference>
<sequence length="121" mass="13567">MSIDDLTKPRVNASLLPNFHGKHVCLLGSAKNVDNSGHYFTLVASDNQDVRIQMQEPLNQRVTGLVEVHGTVISRNSVRCENLVVFSDEASQKFDMALYQKAVEYVHRCSNLYIQGGIMED</sequence>
<keyword evidence="3" id="KW-0539">Nucleus</keyword>
<dbReference type="GO" id="GO:0005662">
    <property type="term" value="C:DNA replication factor A complex"/>
    <property type="evidence" value="ECO:0007669"/>
    <property type="project" value="TreeGrafter"/>
</dbReference>
<evidence type="ECO:0000256" key="2">
    <source>
        <dbReference type="ARBA" id="ARBA00009761"/>
    </source>
</evidence>
<dbReference type="GO" id="GO:0003697">
    <property type="term" value="F:single-stranded DNA binding"/>
    <property type="evidence" value="ECO:0007669"/>
    <property type="project" value="TreeGrafter"/>
</dbReference>
<dbReference type="GO" id="GO:0006260">
    <property type="term" value="P:DNA replication"/>
    <property type="evidence" value="ECO:0007669"/>
    <property type="project" value="InterPro"/>
</dbReference>
<dbReference type="AlphaFoldDB" id="A0A0B6ZMJ7"/>
<dbReference type="GO" id="GO:0006298">
    <property type="term" value="P:mismatch repair"/>
    <property type="evidence" value="ECO:0007669"/>
    <property type="project" value="TreeGrafter"/>
</dbReference>
<gene>
    <name evidence="4" type="primary">ORF71436</name>
</gene>
<comment type="subcellular location">
    <subcellularLocation>
        <location evidence="1">Nucleus</location>
    </subcellularLocation>
</comment>
<dbReference type="InterPro" id="IPR013970">
    <property type="entry name" value="Rfa2"/>
</dbReference>
<evidence type="ECO:0000256" key="1">
    <source>
        <dbReference type="ARBA" id="ARBA00004123"/>
    </source>
</evidence>
<protein>
    <recommendedName>
        <fullName evidence="5">Replication protein A 14 kDa subunit</fullName>
    </recommendedName>
</protein>
<evidence type="ECO:0000256" key="3">
    <source>
        <dbReference type="ARBA" id="ARBA00023242"/>
    </source>
</evidence>
<organism evidence="4">
    <name type="scientific">Arion vulgaris</name>
    <dbReference type="NCBI Taxonomy" id="1028688"/>
    <lineage>
        <taxon>Eukaryota</taxon>
        <taxon>Metazoa</taxon>
        <taxon>Spiralia</taxon>
        <taxon>Lophotrochozoa</taxon>
        <taxon>Mollusca</taxon>
        <taxon>Gastropoda</taxon>
        <taxon>Heterobranchia</taxon>
        <taxon>Euthyneura</taxon>
        <taxon>Panpulmonata</taxon>
        <taxon>Eupulmonata</taxon>
        <taxon>Stylommatophora</taxon>
        <taxon>Helicina</taxon>
        <taxon>Arionoidea</taxon>
        <taxon>Arionidae</taxon>
        <taxon>Arion</taxon>
    </lineage>
</organism>
<dbReference type="CDD" id="cd04479">
    <property type="entry name" value="RPA3"/>
    <property type="match status" value="1"/>
</dbReference>
<dbReference type="GO" id="GO:0003684">
    <property type="term" value="F:damaged DNA binding"/>
    <property type="evidence" value="ECO:0007669"/>
    <property type="project" value="TreeGrafter"/>
</dbReference>
<evidence type="ECO:0008006" key="5">
    <source>
        <dbReference type="Google" id="ProtNLM"/>
    </source>
</evidence>